<protein>
    <submittedName>
        <fullName evidence="2">Uncharacterized protein</fullName>
    </submittedName>
</protein>
<reference evidence="2" key="1">
    <citation type="submission" date="2021-05" db="EMBL/GenBank/DDBJ databases">
        <authorList>
            <person name="Pietrasiak N."/>
            <person name="Ward R."/>
            <person name="Stajich J.E."/>
            <person name="Kurbessoian T."/>
        </authorList>
    </citation>
    <scope>NUCLEOTIDE SEQUENCE</scope>
    <source>
        <strain evidence="2">JT2-VF2</strain>
    </source>
</reference>
<feature type="compositionally biased region" description="Polar residues" evidence="1">
    <location>
        <begin position="9"/>
        <end position="37"/>
    </location>
</feature>
<name>A0A951PW05_9NOST</name>
<feature type="region of interest" description="Disordered" evidence="1">
    <location>
        <begin position="1"/>
        <end position="37"/>
    </location>
</feature>
<accession>A0A951PW05</accession>
<feature type="region of interest" description="Disordered" evidence="1">
    <location>
        <begin position="186"/>
        <end position="207"/>
    </location>
</feature>
<feature type="compositionally biased region" description="Polar residues" evidence="1">
    <location>
        <begin position="190"/>
        <end position="207"/>
    </location>
</feature>
<comment type="caution">
    <text evidence="2">The sequence shown here is derived from an EMBL/GenBank/DDBJ whole genome shotgun (WGS) entry which is preliminary data.</text>
</comment>
<evidence type="ECO:0000313" key="2">
    <source>
        <dbReference type="EMBL" id="MBW4560860.1"/>
    </source>
</evidence>
<evidence type="ECO:0000313" key="3">
    <source>
        <dbReference type="Proteomes" id="UP000715781"/>
    </source>
</evidence>
<reference evidence="2" key="2">
    <citation type="journal article" date="2022" name="Microbiol. Resour. Announc.">
        <title>Metagenome Sequencing to Explore Phylogenomics of Terrestrial Cyanobacteria.</title>
        <authorList>
            <person name="Ward R.D."/>
            <person name="Stajich J.E."/>
            <person name="Johansen J.R."/>
            <person name="Huntemann M."/>
            <person name="Clum A."/>
            <person name="Foster B."/>
            <person name="Foster B."/>
            <person name="Roux S."/>
            <person name="Palaniappan K."/>
            <person name="Varghese N."/>
            <person name="Mukherjee S."/>
            <person name="Reddy T.B.K."/>
            <person name="Daum C."/>
            <person name="Copeland A."/>
            <person name="Chen I.A."/>
            <person name="Ivanova N.N."/>
            <person name="Kyrpides N.C."/>
            <person name="Shapiro N."/>
            <person name="Eloe-Fadrosh E.A."/>
            <person name="Pietrasiak N."/>
        </authorList>
    </citation>
    <scope>NUCLEOTIDE SEQUENCE</scope>
    <source>
        <strain evidence="2">JT2-VF2</strain>
    </source>
</reference>
<sequence length="207" mass="23012">MTSRKRSNSNKTPILNQHRQQSQKTNKSAANQTVSPPNISYSVAHAIPGRIRFRIPRIAKDSEYANKLKRVIESDSRTTNVRVNSTAASIVIHYQLGGISDDQMRSHLVNLIQTAPNVTLPAQVTAKSIATAVFDALINLIDSTRNINQARNAITHHQFRKDRWERLLTSAKAFVKGLKSTANFILPGKRSQTQTSPKQVSLQPAPL</sequence>
<dbReference type="EMBL" id="JAHHHN010000003">
    <property type="protein sequence ID" value="MBW4560860.1"/>
    <property type="molecule type" value="Genomic_DNA"/>
</dbReference>
<evidence type="ECO:0000256" key="1">
    <source>
        <dbReference type="SAM" id="MobiDB-lite"/>
    </source>
</evidence>
<dbReference type="AlphaFoldDB" id="A0A951PW05"/>
<dbReference type="Proteomes" id="UP000715781">
    <property type="component" value="Unassembled WGS sequence"/>
</dbReference>
<dbReference type="Pfam" id="PF19991">
    <property type="entry name" value="HMA_2"/>
    <property type="match status" value="1"/>
</dbReference>
<organism evidence="2 3">
    <name type="scientific">Mojavia pulchra JT2-VF2</name>
    <dbReference type="NCBI Taxonomy" id="287848"/>
    <lineage>
        <taxon>Bacteria</taxon>
        <taxon>Bacillati</taxon>
        <taxon>Cyanobacteriota</taxon>
        <taxon>Cyanophyceae</taxon>
        <taxon>Nostocales</taxon>
        <taxon>Nostocaceae</taxon>
    </lineage>
</organism>
<proteinExistence type="predicted"/>
<gene>
    <name evidence="2" type="ORF">KME32_06810</name>
</gene>